<evidence type="ECO:0000313" key="1">
    <source>
        <dbReference type="EMBL" id="TNC22034.1"/>
    </source>
</evidence>
<dbReference type="EMBL" id="VDFR01000283">
    <property type="protein sequence ID" value="TNC22034.1"/>
    <property type="molecule type" value="Genomic_DNA"/>
</dbReference>
<comment type="caution">
    <text evidence="1">The sequence shown here is derived from an EMBL/GenBank/DDBJ whole genome shotgun (WGS) entry which is preliminary data.</text>
</comment>
<dbReference type="AlphaFoldDB" id="A0A5C4LUE5"/>
<dbReference type="Proteomes" id="UP000306740">
    <property type="component" value="Unassembled WGS sequence"/>
</dbReference>
<evidence type="ECO:0000313" key="3">
    <source>
        <dbReference type="Proteomes" id="UP000306740"/>
    </source>
</evidence>
<dbReference type="EMBL" id="VDFR01000282">
    <property type="protein sequence ID" value="TNC22189.1"/>
    <property type="molecule type" value="Genomic_DNA"/>
</dbReference>
<evidence type="ECO:0000313" key="2">
    <source>
        <dbReference type="EMBL" id="TNC22189.1"/>
    </source>
</evidence>
<sequence>MVSFVVERMQLPRLCRELVYRLRALLLSEPCQLDDLFLERKLERPVHLVSHKTGLYRGLPPLFGQPLERRRDLLKKPSKLFKARVKLRSREP</sequence>
<name>A0A5C4LUE5_9ACTN</name>
<accession>A0A5C4LUE5</accession>
<gene>
    <name evidence="2" type="ORF">FHE65_35920</name>
    <name evidence="1" type="ORF">FHE65_36175</name>
</gene>
<organism evidence="1 3">
    <name type="scientific">Mumia zhuanghuii</name>
    <dbReference type="NCBI Taxonomy" id="2585211"/>
    <lineage>
        <taxon>Bacteria</taxon>
        <taxon>Bacillati</taxon>
        <taxon>Actinomycetota</taxon>
        <taxon>Actinomycetes</taxon>
        <taxon>Propionibacteriales</taxon>
        <taxon>Nocardioidaceae</taxon>
        <taxon>Mumia</taxon>
    </lineage>
</organism>
<proteinExistence type="predicted"/>
<dbReference type="RefSeq" id="WP_139107511.1">
    <property type="nucleotide sequence ID" value="NZ_VDFR01000282.1"/>
</dbReference>
<reference evidence="1 3" key="1">
    <citation type="submission" date="2019-05" db="EMBL/GenBank/DDBJ databases">
        <title>Mumia sp. nov., isolated from the intestinal contents of plateau pika (Ochotona curzoniae) in the Qinghai-Tibet plateau of China.</title>
        <authorList>
            <person name="Tian Z."/>
        </authorList>
    </citation>
    <scope>NUCLEOTIDE SEQUENCE [LARGE SCALE GENOMIC DNA]</scope>
    <source>
        <strain evidence="3">527</strain>
        <strain evidence="1">Z527</strain>
    </source>
</reference>
<protein>
    <submittedName>
        <fullName evidence="1">Uncharacterized protein</fullName>
    </submittedName>
</protein>